<protein>
    <submittedName>
        <fullName evidence="2">Uncharacterized protein</fullName>
    </submittedName>
</protein>
<reference evidence="2 3" key="1">
    <citation type="submission" date="2024-07" db="EMBL/GenBank/DDBJ databases">
        <title>Section-level genome sequencing and comparative genomics of Aspergillus sections Usti and Cavernicolus.</title>
        <authorList>
            <consortium name="Lawrence Berkeley National Laboratory"/>
            <person name="Nybo J.L."/>
            <person name="Vesth T.C."/>
            <person name="Theobald S."/>
            <person name="Frisvad J.C."/>
            <person name="Larsen T.O."/>
            <person name="Kjaerboelling I."/>
            <person name="Rothschild-Mancinelli K."/>
            <person name="Lyhne E.K."/>
            <person name="Kogle M.E."/>
            <person name="Barry K."/>
            <person name="Clum A."/>
            <person name="Na H."/>
            <person name="Ledsgaard L."/>
            <person name="Lin J."/>
            <person name="Lipzen A."/>
            <person name="Kuo A."/>
            <person name="Riley R."/>
            <person name="Mondo S."/>
            <person name="LaButti K."/>
            <person name="Haridas S."/>
            <person name="Pangalinan J."/>
            <person name="Salamov A.A."/>
            <person name="Simmons B.A."/>
            <person name="Magnuson J.K."/>
            <person name="Chen J."/>
            <person name="Drula E."/>
            <person name="Henrissat B."/>
            <person name="Wiebenga A."/>
            <person name="Lubbers R.J."/>
            <person name="Gomes A.C."/>
            <person name="Macurrencykelacurrency M.R."/>
            <person name="Stajich J."/>
            <person name="Grigoriev I.V."/>
            <person name="Mortensen U.H."/>
            <person name="De vries R.P."/>
            <person name="Baker S.E."/>
            <person name="Andersen M.R."/>
        </authorList>
    </citation>
    <scope>NUCLEOTIDE SEQUENCE [LARGE SCALE GENOMIC DNA]</scope>
    <source>
        <strain evidence="2 3">CBS 756.74</strain>
    </source>
</reference>
<evidence type="ECO:0000256" key="1">
    <source>
        <dbReference type="SAM" id="SignalP"/>
    </source>
</evidence>
<comment type="caution">
    <text evidence="2">The sequence shown here is derived from an EMBL/GenBank/DDBJ whole genome shotgun (WGS) entry which is preliminary data.</text>
</comment>
<accession>A0ABR4KF62</accession>
<feature type="chain" id="PRO_5046656399" evidence="1">
    <location>
        <begin position="22"/>
        <end position="96"/>
    </location>
</feature>
<keyword evidence="3" id="KW-1185">Reference proteome</keyword>
<dbReference type="RefSeq" id="XP_070899549.1">
    <property type="nucleotide sequence ID" value="XM_071049699.1"/>
</dbReference>
<gene>
    <name evidence="2" type="ORF">BJX68DRAFT_74545</name>
</gene>
<dbReference type="GeneID" id="98164863"/>
<sequence length="96" mass="11157">MPVITFILGFLLAILVAVGQASILIANQLGRRRSTKIYMRSRSPLSTMYCRAHNDHHLKQHTGQDRALHIMLLGQERWQKCRNTHCGQWSDFINER</sequence>
<dbReference type="EMBL" id="JBFXLR010000019">
    <property type="protein sequence ID" value="KAL2850906.1"/>
    <property type="molecule type" value="Genomic_DNA"/>
</dbReference>
<keyword evidence="1" id="KW-0732">Signal</keyword>
<feature type="signal peptide" evidence="1">
    <location>
        <begin position="1"/>
        <end position="21"/>
    </location>
</feature>
<dbReference type="Proteomes" id="UP001610444">
    <property type="component" value="Unassembled WGS sequence"/>
</dbReference>
<evidence type="ECO:0000313" key="2">
    <source>
        <dbReference type="EMBL" id="KAL2850906.1"/>
    </source>
</evidence>
<proteinExistence type="predicted"/>
<organism evidence="2 3">
    <name type="scientific">Aspergillus pseudodeflectus</name>
    <dbReference type="NCBI Taxonomy" id="176178"/>
    <lineage>
        <taxon>Eukaryota</taxon>
        <taxon>Fungi</taxon>
        <taxon>Dikarya</taxon>
        <taxon>Ascomycota</taxon>
        <taxon>Pezizomycotina</taxon>
        <taxon>Eurotiomycetes</taxon>
        <taxon>Eurotiomycetidae</taxon>
        <taxon>Eurotiales</taxon>
        <taxon>Aspergillaceae</taxon>
        <taxon>Aspergillus</taxon>
        <taxon>Aspergillus subgen. Nidulantes</taxon>
    </lineage>
</organism>
<name>A0ABR4KF62_9EURO</name>
<evidence type="ECO:0000313" key="3">
    <source>
        <dbReference type="Proteomes" id="UP001610444"/>
    </source>
</evidence>